<dbReference type="SUPFAM" id="SSF52218">
    <property type="entry name" value="Flavoproteins"/>
    <property type="match status" value="1"/>
</dbReference>
<reference evidence="1 2" key="1">
    <citation type="submission" date="2018-06" db="EMBL/GenBank/DDBJ databases">
        <authorList>
            <consortium name="Pathogen Informatics"/>
            <person name="Doyle S."/>
        </authorList>
    </citation>
    <scope>NUCLEOTIDE SEQUENCE [LARGE SCALE GENOMIC DNA]</scope>
    <source>
        <strain evidence="1 2">NCTC12360</strain>
    </source>
</reference>
<dbReference type="Pfam" id="PF07972">
    <property type="entry name" value="Flavodoxin_NdrI"/>
    <property type="match status" value="1"/>
</dbReference>
<name>A0A376H072_ENTGA</name>
<sequence length="161" mass="18685">MKRINILYISLTGNTRDFIRRLEAYYRPKNIAVHSWNVKEIVTNKQAFQKITEPFVTFLPAFLEGGNGTDNGYQEILTTPLKEYLIFEKNYENCYGIIGSGNRNFNKQFALTAHQYAEHFGFPYLDEYELKGTTKDVQRIGEKLLICQSLAELNKEREGSL</sequence>
<dbReference type="PANTHER" id="PTHR37297">
    <property type="entry name" value="PROTEIN NRDI"/>
    <property type="match status" value="1"/>
</dbReference>
<dbReference type="EMBL" id="UFYW01000001">
    <property type="protein sequence ID" value="STD82215.1"/>
    <property type="molecule type" value="Genomic_DNA"/>
</dbReference>
<dbReference type="PANTHER" id="PTHR37297:SF1">
    <property type="entry name" value="PROTEIN NRDI"/>
    <property type="match status" value="1"/>
</dbReference>
<dbReference type="PIRSF" id="PIRSF005087">
    <property type="entry name" value="NrdI"/>
    <property type="match status" value="1"/>
</dbReference>
<dbReference type="Gene3D" id="3.40.50.360">
    <property type="match status" value="1"/>
</dbReference>
<dbReference type="RefSeq" id="WP_060814934.1">
    <property type="nucleotide sequence ID" value="NZ_JBHULA010000026.1"/>
</dbReference>
<evidence type="ECO:0000313" key="1">
    <source>
        <dbReference type="EMBL" id="STD82215.1"/>
    </source>
</evidence>
<dbReference type="NCBIfam" id="NF002714">
    <property type="entry name" value="PRK02551.1"/>
    <property type="match status" value="1"/>
</dbReference>
<gene>
    <name evidence="1" type="primary">nrdI_1</name>
    <name evidence="1" type="ORF">NCTC12360_00635</name>
</gene>
<dbReference type="InterPro" id="IPR029039">
    <property type="entry name" value="Flavoprotein-like_sf"/>
</dbReference>
<dbReference type="Proteomes" id="UP000254807">
    <property type="component" value="Unassembled WGS sequence"/>
</dbReference>
<organism evidence="1 2">
    <name type="scientific">Enterococcus gallinarum</name>
    <dbReference type="NCBI Taxonomy" id="1353"/>
    <lineage>
        <taxon>Bacteria</taxon>
        <taxon>Bacillati</taxon>
        <taxon>Bacillota</taxon>
        <taxon>Bacilli</taxon>
        <taxon>Lactobacillales</taxon>
        <taxon>Enterococcaceae</taxon>
        <taxon>Enterococcus</taxon>
    </lineage>
</organism>
<dbReference type="InterPro" id="IPR004465">
    <property type="entry name" value="RNR_NrdI"/>
</dbReference>
<dbReference type="GO" id="GO:0010181">
    <property type="term" value="F:FMN binding"/>
    <property type="evidence" value="ECO:0007669"/>
    <property type="project" value="InterPro"/>
</dbReference>
<evidence type="ECO:0000313" key="2">
    <source>
        <dbReference type="Proteomes" id="UP000254807"/>
    </source>
</evidence>
<keyword evidence="2" id="KW-1185">Reference proteome</keyword>
<protein>
    <submittedName>
        <fullName evidence="1">NrdI protein</fullName>
    </submittedName>
</protein>
<dbReference type="OrthoDB" id="350535at2"/>
<dbReference type="AlphaFoldDB" id="A0A376H072"/>
<proteinExistence type="predicted"/>
<accession>A0A376H072</accession>